<dbReference type="RefSeq" id="WP_313874355.1">
    <property type="nucleotide sequence ID" value="NZ_JAVBIK010000001.1"/>
</dbReference>
<name>A0ABU3KLX8_9BURK</name>
<proteinExistence type="predicted"/>
<keyword evidence="2" id="KW-1185">Reference proteome</keyword>
<comment type="caution">
    <text evidence="1">The sequence shown here is derived from an EMBL/GenBank/DDBJ whole genome shotgun (WGS) entry which is preliminary data.</text>
</comment>
<protein>
    <submittedName>
        <fullName evidence="1">ATPase with chaperone activity</fullName>
    </submittedName>
</protein>
<accession>A0ABU3KLX8</accession>
<evidence type="ECO:0000313" key="1">
    <source>
        <dbReference type="EMBL" id="MDT7518603.1"/>
    </source>
</evidence>
<evidence type="ECO:0000313" key="2">
    <source>
        <dbReference type="Proteomes" id="UP001321700"/>
    </source>
</evidence>
<gene>
    <name evidence="1" type="ORF">RAE19_07770</name>
</gene>
<organism evidence="1 2">
    <name type="scientific">Rhodoferax potami</name>
    <dbReference type="NCBI Taxonomy" id="3068338"/>
    <lineage>
        <taxon>Bacteria</taxon>
        <taxon>Pseudomonadati</taxon>
        <taxon>Pseudomonadota</taxon>
        <taxon>Betaproteobacteria</taxon>
        <taxon>Burkholderiales</taxon>
        <taxon>Comamonadaceae</taxon>
        <taxon>Rhodoferax</taxon>
    </lineage>
</organism>
<sequence>MNEYTPSIEIPPSFLQLYVVPGRTKPSAPLSQVLTEYELCEDMAQMLAPTAADMQFKLGVTEQDVIERCYLGLRTEPCVLNPAQSAWVVQRMAEILSWPWQNLENVVKA</sequence>
<dbReference type="EMBL" id="JAVBIK010000001">
    <property type="protein sequence ID" value="MDT7518603.1"/>
    <property type="molecule type" value="Genomic_DNA"/>
</dbReference>
<reference evidence="1 2" key="1">
    <citation type="submission" date="2023-08" db="EMBL/GenBank/DDBJ databases">
        <title>Rhodoferax potami sp. nov. and Rhodoferax mekongensis sp. nov., isolated from the Mekong River in Thailand.</title>
        <authorList>
            <person name="Kitikhun S."/>
            <person name="Charoenyingcharoen P."/>
            <person name="Siriarchawattana P."/>
            <person name="Likhitrattanapisal S."/>
            <person name="Nilsakha T."/>
            <person name="Chanpet A."/>
            <person name="Rattanawaree P."/>
            <person name="Ingsriswang S."/>
        </authorList>
    </citation>
    <scope>NUCLEOTIDE SEQUENCE [LARGE SCALE GENOMIC DNA]</scope>
    <source>
        <strain evidence="1 2">TBRC 17660</strain>
    </source>
</reference>
<dbReference type="Proteomes" id="UP001321700">
    <property type="component" value="Unassembled WGS sequence"/>
</dbReference>